<evidence type="ECO:0000256" key="4">
    <source>
        <dbReference type="ARBA" id="ARBA00022840"/>
    </source>
</evidence>
<feature type="binding site" evidence="6">
    <location>
        <position position="74"/>
    </location>
    <ligand>
        <name>ATP</name>
        <dbReference type="ChEBI" id="CHEBI:30616"/>
    </ligand>
</feature>
<dbReference type="EC" id="2.7.11.34" evidence="5"/>
<evidence type="ECO:0000256" key="5">
    <source>
        <dbReference type="ARBA" id="ARBA00039067"/>
    </source>
</evidence>
<dbReference type="FunFam" id="3.30.200.20:FF:000204">
    <property type="entry name" value="Serine/threonine-protein kinase Nek7"/>
    <property type="match status" value="1"/>
</dbReference>
<accession>A0A8C6FCP6</accession>
<evidence type="ECO:0000256" key="6">
    <source>
        <dbReference type="PROSITE-ProRule" id="PRU10141"/>
    </source>
</evidence>
<evidence type="ECO:0000259" key="8">
    <source>
        <dbReference type="PROSITE" id="PS50011"/>
    </source>
</evidence>
<dbReference type="GO" id="GO:0043123">
    <property type="term" value="P:positive regulation of canonical NF-kappaB signal transduction"/>
    <property type="evidence" value="ECO:0007669"/>
    <property type="project" value="TreeGrafter"/>
</dbReference>
<evidence type="ECO:0000313" key="10">
    <source>
        <dbReference type="Proteomes" id="UP000694561"/>
    </source>
</evidence>
<sequence length="337" mass="37420">MAGQPSHLPHGGSPSNLCHSPGPAHPPDPQRHPNALSFRCSLADFQIEKKIGRGQFSEVYKATCLLDRKTVALKKVQIFEMMDAKARQDCVKEIGLLKQLNHPNIIKYLDSFIEDSELNIVLELADAGDLSQMIKYFKKQKRLIPERTVWKYFVQLCSAVEHMHSRRVMHRGTCWPAGASGPRASREAGPQDAAFPSAPGFLRDSHVEVGPLCIPHPVGVQHLACPHGVKEWACEAPGLNVHPCLVALAPVRGPPWWEHEIPCSYMDPKDRDHARHILSSPQHQPGASTEGAAARVGWRNWEGGDWFMARSSIATSSAWEGKESILERGTLIWALKS</sequence>
<dbReference type="PROSITE" id="PS50011">
    <property type="entry name" value="PROTEIN_KINASE_DOM"/>
    <property type="match status" value="1"/>
</dbReference>
<dbReference type="AlphaFoldDB" id="A0A8C6FCP6"/>
<dbReference type="PANTHER" id="PTHR43289:SF13">
    <property type="entry name" value="MITOGEN-ACTIVATED PROTEIN KINASE KINASE KINASE 20-RELATED"/>
    <property type="match status" value="1"/>
</dbReference>
<dbReference type="PANTHER" id="PTHR43289">
    <property type="entry name" value="MITOGEN-ACTIVATED PROTEIN KINASE KINASE KINASE 20-RELATED"/>
    <property type="match status" value="1"/>
</dbReference>
<keyword evidence="2 6" id="KW-0547">Nucleotide-binding</keyword>
<dbReference type="GO" id="GO:0030071">
    <property type="term" value="P:regulation of mitotic metaphase/anaphase transition"/>
    <property type="evidence" value="ECO:0007669"/>
    <property type="project" value="TreeGrafter"/>
</dbReference>
<keyword evidence="3" id="KW-0418">Kinase</keyword>
<name>A0A8C6FCP6_MONMO</name>
<dbReference type="SUPFAM" id="SSF56112">
    <property type="entry name" value="Protein kinase-like (PK-like)"/>
    <property type="match status" value="1"/>
</dbReference>
<keyword evidence="4 6" id="KW-0067">ATP-binding</keyword>
<keyword evidence="10" id="KW-1185">Reference proteome</keyword>
<feature type="region of interest" description="Disordered" evidence="7">
    <location>
        <begin position="1"/>
        <end position="33"/>
    </location>
</feature>
<evidence type="ECO:0000256" key="2">
    <source>
        <dbReference type="ARBA" id="ARBA00022741"/>
    </source>
</evidence>
<dbReference type="Gene3D" id="3.30.200.20">
    <property type="entry name" value="Phosphorylase Kinase, domain 1"/>
    <property type="match status" value="1"/>
</dbReference>
<evidence type="ECO:0000256" key="7">
    <source>
        <dbReference type="SAM" id="MobiDB-lite"/>
    </source>
</evidence>
<evidence type="ECO:0000256" key="3">
    <source>
        <dbReference type="ARBA" id="ARBA00022777"/>
    </source>
</evidence>
<keyword evidence="1" id="KW-0808">Transferase</keyword>
<protein>
    <recommendedName>
        <fullName evidence="5">NEK6-subfamily protein kinase</fullName>
        <ecNumber evidence="5">2.7.11.34</ecNumber>
    </recommendedName>
</protein>
<dbReference type="PROSITE" id="PS00107">
    <property type="entry name" value="PROTEIN_KINASE_ATP"/>
    <property type="match status" value="1"/>
</dbReference>
<dbReference type="InterPro" id="IPR017441">
    <property type="entry name" value="Protein_kinase_ATP_BS"/>
</dbReference>
<gene>
    <name evidence="9" type="primary">NEK6</name>
</gene>
<dbReference type="Pfam" id="PF00069">
    <property type="entry name" value="Pkinase"/>
    <property type="match status" value="1"/>
</dbReference>
<dbReference type="InterPro" id="IPR011009">
    <property type="entry name" value="Kinase-like_dom_sf"/>
</dbReference>
<evidence type="ECO:0000313" key="9">
    <source>
        <dbReference type="Ensembl" id="ENSMMNP00015026133.1"/>
    </source>
</evidence>
<dbReference type="Ensembl" id="ENSMMNT00015028721.1">
    <property type="protein sequence ID" value="ENSMMNP00015026133.1"/>
    <property type="gene ID" value="ENSMMNG00015019045.1"/>
</dbReference>
<dbReference type="GO" id="GO:0005829">
    <property type="term" value="C:cytosol"/>
    <property type="evidence" value="ECO:0007669"/>
    <property type="project" value="TreeGrafter"/>
</dbReference>
<dbReference type="InterPro" id="IPR000719">
    <property type="entry name" value="Prot_kinase_dom"/>
</dbReference>
<dbReference type="GeneTree" id="ENSGT00940000159990"/>
<dbReference type="GO" id="GO:0005524">
    <property type="term" value="F:ATP binding"/>
    <property type="evidence" value="ECO:0007669"/>
    <property type="project" value="UniProtKB-UniRule"/>
</dbReference>
<proteinExistence type="predicted"/>
<dbReference type="Gene3D" id="1.10.510.10">
    <property type="entry name" value="Transferase(Phosphotransferase) domain 1"/>
    <property type="match status" value="1"/>
</dbReference>
<organism evidence="9 10">
    <name type="scientific">Monodon monoceros</name>
    <name type="common">Narwhal</name>
    <name type="synonym">Ceratodon monodon</name>
    <dbReference type="NCBI Taxonomy" id="40151"/>
    <lineage>
        <taxon>Eukaryota</taxon>
        <taxon>Metazoa</taxon>
        <taxon>Chordata</taxon>
        <taxon>Craniata</taxon>
        <taxon>Vertebrata</taxon>
        <taxon>Euteleostomi</taxon>
        <taxon>Mammalia</taxon>
        <taxon>Eutheria</taxon>
        <taxon>Laurasiatheria</taxon>
        <taxon>Artiodactyla</taxon>
        <taxon>Whippomorpha</taxon>
        <taxon>Cetacea</taxon>
        <taxon>Odontoceti</taxon>
        <taxon>Monodontidae</taxon>
        <taxon>Monodon</taxon>
    </lineage>
</organism>
<evidence type="ECO:0000256" key="1">
    <source>
        <dbReference type="ARBA" id="ARBA00022679"/>
    </source>
</evidence>
<reference evidence="9" key="1">
    <citation type="submission" date="2025-08" db="UniProtKB">
        <authorList>
            <consortium name="Ensembl"/>
        </authorList>
    </citation>
    <scope>IDENTIFICATION</scope>
</reference>
<dbReference type="FunFam" id="3.30.200.20:FF:000240">
    <property type="entry name" value="Serine/threonine-protein kinase Nek7"/>
    <property type="match status" value="1"/>
</dbReference>
<dbReference type="GO" id="GO:0004674">
    <property type="term" value="F:protein serine/threonine kinase activity"/>
    <property type="evidence" value="ECO:0007669"/>
    <property type="project" value="TreeGrafter"/>
</dbReference>
<dbReference type="GO" id="GO:0007059">
    <property type="term" value="P:chromosome segregation"/>
    <property type="evidence" value="ECO:0007669"/>
    <property type="project" value="TreeGrafter"/>
</dbReference>
<dbReference type="Proteomes" id="UP000694561">
    <property type="component" value="Unplaced"/>
</dbReference>
<feature type="domain" description="Protein kinase" evidence="8">
    <location>
        <begin position="45"/>
        <end position="337"/>
    </location>
</feature>
<reference evidence="9" key="2">
    <citation type="submission" date="2025-09" db="UniProtKB">
        <authorList>
            <consortium name="Ensembl"/>
        </authorList>
    </citation>
    <scope>IDENTIFICATION</scope>
</reference>